<dbReference type="Proteomes" id="UP001457282">
    <property type="component" value="Unassembled WGS sequence"/>
</dbReference>
<feature type="region of interest" description="Disordered" evidence="1">
    <location>
        <begin position="71"/>
        <end position="101"/>
    </location>
</feature>
<name>A0AAW1WCV0_RUBAR</name>
<evidence type="ECO:0000313" key="2">
    <source>
        <dbReference type="EMBL" id="KAK9921696.1"/>
    </source>
</evidence>
<feature type="compositionally biased region" description="Basic and acidic residues" evidence="1">
    <location>
        <begin position="76"/>
        <end position="101"/>
    </location>
</feature>
<protein>
    <submittedName>
        <fullName evidence="2">Uncharacterized protein</fullName>
    </submittedName>
</protein>
<dbReference type="EMBL" id="JBEDUW010000006">
    <property type="protein sequence ID" value="KAK9921696.1"/>
    <property type="molecule type" value="Genomic_DNA"/>
</dbReference>
<sequence length="101" mass="10810">MNKLGIEHVDGGDSKGTNQKAAAGTALAFPGNVEVAEACFTVKRQLEALQSENGLLRKAVEDLRQEIAGGGFNSGKYREMERKKSQEGDVSEELKKALMGA</sequence>
<keyword evidence="3" id="KW-1185">Reference proteome</keyword>
<evidence type="ECO:0000313" key="3">
    <source>
        <dbReference type="Proteomes" id="UP001457282"/>
    </source>
</evidence>
<evidence type="ECO:0000256" key="1">
    <source>
        <dbReference type="SAM" id="MobiDB-lite"/>
    </source>
</evidence>
<proteinExistence type="predicted"/>
<dbReference type="PANTHER" id="PTHR34285:SF3">
    <property type="entry name" value="OS08G0510800 PROTEIN"/>
    <property type="match status" value="1"/>
</dbReference>
<reference evidence="2 3" key="1">
    <citation type="journal article" date="2023" name="G3 (Bethesda)">
        <title>A chromosome-length genome assembly and annotation of blackberry (Rubus argutus, cv. 'Hillquist').</title>
        <authorList>
            <person name="Bruna T."/>
            <person name="Aryal R."/>
            <person name="Dudchenko O."/>
            <person name="Sargent D.J."/>
            <person name="Mead D."/>
            <person name="Buti M."/>
            <person name="Cavallini A."/>
            <person name="Hytonen T."/>
            <person name="Andres J."/>
            <person name="Pham M."/>
            <person name="Weisz D."/>
            <person name="Mascagni F."/>
            <person name="Usai G."/>
            <person name="Natali L."/>
            <person name="Bassil N."/>
            <person name="Fernandez G.E."/>
            <person name="Lomsadze A."/>
            <person name="Armour M."/>
            <person name="Olukolu B."/>
            <person name="Poorten T."/>
            <person name="Britton C."/>
            <person name="Davik J."/>
            <person name="Ashrafi H."/>
            <person name="Aiden E.L."/>
            <person name="Borodovsky M."/>
            <person name="Worthington M."/>
        </authorList>
    </citation>
    <scope>NUCLEOTIDE SEQUENCE [LARGE SCALE GENOMIC DNA]</scope>
    <source>
        <strain evidence="2">PI 553951</strain>
    </source>
</reference>
<gene>
    <name evidence="2" type="ORF">M0R45_030198</name>
</gene>
<dbReference type="PANTHER" id="PTHR34285">
    <property type="entry name" value="OS08G0510800 PROTEIN"/>
    <property type="match status" value="1"/>
</dbReference>
<dbReference type="AlphaFoldDB" id="A0AAW1WCV0"/>
<organism evidence="2 3">
    <name type="scientific">Rubus argutus</name>
    <name type="common">Southern blackberry</name>
    <dbReference type="NCBI Taxonomy" id="59490"/>
    <lineage>
        <taxon>Eukaryota</taxon>
        <taxon>Viridiplantae</taxon>
        <taxon>Streptophyta</taxon>
        <taxon>Embryophyta</taxon>
        <taxon>Tracheophyta</taxon>
        <taxon>Spermatophyta</taxon>
        <taxon>Magnoliopsida</taxon>
        <taxon>eudicotyledons</taxon>
        <taxon>Gunneridae</taxon>
        <taxon>Pentapetalae</taxon>
        <taxon>rosids</taxon>
        <taxon>fabids</taxon>
        <taxon>Rosales</taxon>
        <taxon>Rosaceae</taxon>
        <taxon>Rosoideae</taxon>
        <taxon>Rosoideae incertae sedis</taxon>
        <taxon>Rubus</taxon>
    </lineage>
</organism>
<comment type="caution">
    <text evidence="2">The sequence shown here is derived from an EMBL/GenBank/DDBJ whole genome shotgun (WGS) entry which is preliminary data.</text>
</comment>
<accession>A0AAW1WCV0</accession>